<proteinExistence type="predicted"/>
<dbReference type="WBParaSite" id="Hba_13507">
    <property type="protein sequence ID" value="Hba_13507"/>
    <property type="gene ID" value="Hba_13507"/>
</dbReference>
<dbReference type="SUPFAM" id="SSF55729">
    <property type="entry name" value="Acyl-CoA N-acyltransferases (Nat)"/>
    <property type="match status" value="1"/>
</dbReference>
<dbReference type="Proteomes" id="UP000095283">
    <property type="component" value="Unplaced"/>
</dbReference>
<dbReference type="GO" id="GO:0004596">
    <property type="term" value="F:protein-N-terminal amino-acid acetyltransferase activity"/>
    <property type="evidence" value="ECO:0007669"/>
    <property type="project" value="InterPro"/>
</dbReference>
<dbReference type="PANTHER" id="PTHR14744">
    <property type="entry name" value="N-ALPHA-ACETYLTRANSFERASE 60"/>
    <property type="match status" value="1"/>
</dbReference>
<dbReference type="Gene3D" id="3.40.630.30">
    <property type="match status" value="1"/>
</dbReference>
<evidence type="ECO:0000256" key="3">
    <source>
        <dbReference type="ARBA" id="ARBA00022853"/>
    </source>
</evidence>
<dbReference type="EC" id="2.3.1.48" evidence="1"/>
<sequence length="101" mass="11458">MWKVVHFYVQIVDNPPYPKAVFLHVLSTNIPAINFYKSNGFIHHETLLNYYRMDGAYGDGCTYVLYTNGARPPFSFADVCRSVGAALCFPIKALCRVLVYS</sequence>
<dbReference type="PANTHER" id="PTHR14744:SF15">
    <property type="entry name" value="N-ALPHA-ACETYLTRANSFERASE 60"/>
    <property type="match status" value="1"/>
</dbReference>
<keyword evidence="4" id="KW-0012">Acyltransferase</keyword>
<organism evidence="5 6">
    <name type="scientific">Heterorhabditis bacteriophora</name>
    <name type="common">Entomopathogenic nematode worm</name>
    <dbReference type="NCBI Taxonomy" id="37862"/>
    <lineage>
        <taxon>Eukaryota</taxon>
        <taxon>Metazoa</taxon>
        <taxon>Ecdysozoa</taxon>
        <taxon>Nematoda</taxon>
        <taxon>Chromadorea</taxon>
        <taxon>Rhabditida</taxon>
        <taxon>Rhabditina</taxon>
        <taxon>Rhabditomorpha</taxon>
        <taxon>Strongyloidea</taxon>
        <taxon>Heterorhabditidae</taxon>
        <taxon>Heterorhabditis</taxon>
    </lineage>
</organism>
<reference evidence="6" key="1">
    <citation type="submission" date="2016-11" db="UniProtKB">
        <authorList>
            <consortium name="WormBaseParasite"/>
        </authorList>
    </citation>
    <scope>IDENTIFICATION</scope>
</reference>
<name>A0A1I7X7P7_HETBA</name>
<dbReference type="InterPro" id="IPR045141">
    <property type="entry name" value="NAA60-like"/>
</dbReference>
<accession>A0A1I7X7P7</accession>
<dbReference type="InterPro" id="IPR016181">
    <property type="entry name" value="Acyl_CoA_acyltransferase"/>
</dbReference>
<evidence type="ECO:0000256" key="4">
    <source>
        <dbReference type="ARBA" id="ARBA00023315"/>
    </source>
</evidence>
<dbReference type="GO" id="GO:0000139">
    <property type="term" value="C:Golgi membrane"/>
    <property type="evidence" value="ECO:0007669"/>
    <property type="project" value="TreeGrafter"/>
</dbReference>
<evidence type="ECO:0000256" key="2">
    <source>
        <dbReference type="ARBA" id="ARBA00022679"/>
    </source>
</evidence>
<protein>
    <recommendedName>
        <fullName evidence="1">histone acetyltransferase</fullName>
        <ecNumber evidence="1">2.3.1.48</ecNumber>
    </recommendedName>
</protein>
<evidence type="ECO:0000256" key="1">
    <source>
        <dbReference type="ARBA" id="ARBA00013184"/>
    </source>
</evidence>
<dbReference type="GO" id="GO:0004402">
    <property type="term" value="F:histone acetyltransferase activity"/>
    <property type="evidence" value="ECO:0007669"/>
    <property type="project" value="TreeGrafter"/>
</dbReference>
<evidence type="ECO:0000313" key="5">
    <source>
        <dbReference type="Proteomes" id="UP000095283"/>
    </source>
</evidence>
<keyword evidence="3" id="KW-0156">Chromatin regulator</keyword>
<evidence type="ECO:0000313" key="6">
    <source>
        <dbReference type="WBParaSite" id="Hba_13507"/>
    </source>
</evidence>
<keyword evidence="2" id="KW-0808">Transferase</keyword>
<keyword evidence="5" id="KW-1185">Reference proteome</keyword>
<dbReference type="AlphaFoldDB" id="A0A1I7X7P7"/>